<dbReference type="RefSeq" id="WP_210972383.1">
    <property type="nucleotide sequence ID" value="NZ_JAGPXE010000012.1"/>
</dbReference>
<keyword evidence="2" id="KW-1003">Cell membrane</keyword>
<feature type="transmembrane region" description="Helical" evidence="9">
    <location>
        <begin position="463"/>
        <end position="481"/>
    </location>
</feature>
<feature type="transmembrane region" description="Helical" evidence="9">
    <location>
        <begin position="406"/>
        <end position="424"/>
    </location>
</feature>
<evidence type="ECO:0000256" key="7">
    <source>
        <dbReference type="ARBA" id="ARBA00023136"/>
    </source>
</evidence>
<feature type="transmembrane region" description="Helical" evidence="9">
    <location>
        <begin position="128"/>
        <end position="146"/>
    </location>
</feature>
<dbReference type="InterPro" id="IPR056785">
    <property type="entry name" value="YkcA/B-like_C"/>
</dbReference>
<evidence type="ECO:0000256" key="8">
    <source>
        <dbReference type="SAM" id="MobiDB-lite"/>
    </source>
</evidence>
<dbReference type="PANTHER" id="PTHR33908">
    <property type="entry name" value="MANNOSYLTRANSFERASE YKCB-RELATED"/>
    <property type="match status" value="1"/>
</dbReference>
<evidence type="ECO:0000313" key="12">
    <source>
        <dbReference type="EMBL" id="MBQ0927288.1"/>
    </source>
</evidence>
<feature type="domain" description="Putative mannosyltransferase YkcA/B-like C-terminal" evidence="11">
    <location>
        <begin position="553"/>
        <end position="622"/>
    </location>
</feature>
<feature type="transmembrane region" description="Helical" evidence="9">
    <location>
        <begin position="99"/>
        <end position="116"/>
    </location>
</feature>
<feature type="region of interest" description="Disordered" evidence="8">
    <location>
        <begin position="625"/>
        <end position="667"/>
    </location>
</feature>
<evidence type="ECO:0000256" key="3">
    <source>
        <dbReference type="ARBA" id="ARBA00022676"/>
    </source>
</evidence>
<keyword evidence="3" id="KW-0328">Glycosyltransferase</keyword>
<keyword evidence="13" id="KW-1185">Reference proteome</keyword>
<keyword evidence="7 9" id="KW-0472">Membrane</keyword>
<evidence type="ECO:0000256" key="2">
    <source>
        <dbReference type="ARBA" id="ARBA00022475"/>
    </source>
</evidence>
<organism evidence="12 13">
    <name type="scientific">Saccharopolyspora endophytica</name>
    <dbReference type="NCBI Taxonomy" id="543886"/>
    <lineage>
        <taxon>Bacteria</taxon>
        <taxon>Bacillati</taxon>
        <taxon>Actinomycetota</taxon>
        <taxon>Actinomycetes</taxon>
        <taxon>Pseudonocardiales</taxon>
        <taxon>Pseudonocardiaceae</taxon>
        <taxon>Saccharopolyspora</taxon>
    </lineage>
</organism>
<dbReference type="PANTHER" id="PTHR33908:SF3">
    <property type="entry name" value="UNDECAPRENYL PHOSPHATE-ALPHA-4-AMINO-4-DEOXY-L-ARABINOSE ARABINOSYL TRANSFERASE"/>
    <property type="match status" value="1"/>
</dbReference>
<feature type="region of interest" description="Disordered" evidence="8">
    <location>
        <begin position="493"/>
        <end position="546"/>
    </location>
</feature>
<sequence length="697" mass="71977">MIAVEEAVPQRTSGGGSPPVWRRLALAGTCVLAAVLYLWGIGSSWGNGYYTAAVKSMSTSFETFFFGSFDAAGVITVDKPPMALWLQVLSVKVFGFNQFAVLFPQVVCGVAAVFLLHRTVRRWAGENAALIASLVLALSPITVLINRDNNPDTLLLLVVAAAWAMTRAVSDRRSTSWIALAAFLVGCGFMTKMLQAWMVLPAFVVAYLVGSRNGWGRKALDLGVAAVVLMVSSFWWVVATELWPSPKPYIGGSTDGSAWDLIFGYNGFGRILGNTAGNGGGGPGGGGPGGGGGGGFSGTAGVLRMFNEQLAGQISWLLPLCALVLVTMLVLGVRHWRGGGALQRGTTAGWVLWGGWLVVIGVMFSFAQGTMHPYYTTMLAPAIGAVVGAGLVRFWQWYRQPGGKAWLLLPAGVAITVAWAMAVVARDLSWHPWTGYLAVGLGALALVVLVIGRRGRAGLAEAGFVLAVTAMLAVPATWSAIGAVGGSTGMVGGTNPMAGPQTSMGGPGGGSRDGRMPGMSGQVPPGMSGDRGRGGMGGGPGGASLSADQQKIVDHVRANAGDARIPLAVEGGANGASSYIISTDLTVVGMGGFMGSDDAPSVAQLTEWKQSGQLAFVLLGGGPGDMMRAHDAQSGQAQQGQRQGGDRAGSGMQMPGGGRGGQAATDRENWVKRNCTLVDPVTYGGSTDSSQQLYRCG</sequence>
<feature type="compositionally biased region" description="Low complexity" evidence="8">
    <location>
        <begin position="516"/>
        <end position="528"/>
    </location>
</feature>
<evidence type="ECO:0000256" key="9">
    <source>
        <dbReference type="SAM" id="Phobius"/>
    </source>
</evidence>
<feature type="transmembrane region" description="Helical" evidence="9">
    <location>
        <begin position="219"/>
        <end position="238"/>
    </location>
</feature>
<accession>A0ABS5DLX4</accession>
<feature type="transmembrane region" description="Helical" evidence="9">
    <location>
        <begin position="176"/>
        <end position="207"/>
    </location>
</feature>
<dbReference type="Pfam" id="PF24878">
    <property type="entry name" value="YkcB_C"/>
    <property type="match status" value="1"/>
</dbReference>
<evidence type="ECO:0000259" key="11">
    <source>
        <dbReference type="Pfam" id="PF24878"/>
    </source>
</evidence>
<reference evidence="12 13" key="1">
    <citation type="submission" date="2021-04" db="EMBL/GenBank/DDBJ databases">
        <title>Whole-genome sequencing of Saccharopolyspora endophytica KCTC 19397.</title>
        <authorList>
            <person name="Ay H."/>
            <person name="Saygin H."/>
            <person name="Sahin N."/>
        </authorList>
    </citation>
    <scope>NUCLEOTIDE SEQUENCE [LARGE SCALE GENOMIC DNA]</scope>
    <source>
        <strain evidence="12 13">KCTC 19397</strain>
    </source>
</reference>
<proteinExistence type="predicted"/>
<feature type="transmembrane region" description="Helical" evidence="9">
    <location>
        <begin position="20"/>
        <end position="39"/>
    </location>
</feature>
<feature type="transmembrane region" description="Helical" evidence="9">
    <location>
        <begin position="348"/>
        <end position="367"/>
    </location>
</feature>
<evidence type="ECO:0000259" key="10">
    <source>
        <dbReference type="Pfam" id="PF13231"/>
    </source>
</evidence>
<feature type="domain" description="Glycosyltransferase RgtA/B/C/D-like" evidence="10">
    <location>
        <begin position="78"/>
        <end position="236"/>
    </location>
</feature>
<evidence type="ECO:0000313" key="13">
    <source>
        <dbReference type="Proteomes" id="UP000674084"/>
    </source>
</evidence>
<dbReference type="Pfam" id="PF13231">
    <property type="entry name" value="PMT_2"/>
    <property type="match status" value="1"/>
</dbReference>
<keyword evidence="6 9" id="KW-1133">Transmembrane helix</keyword>
<comment type="caution">
    <text evidence="12">The sequence shown here is derived from an EMBL/GenBank/DDBJ whole genome shotgun (WGS) entry which is preliminary data.</text>
</comment>
<feature type="transmembrane region" description="Helical" evidence="9">
    <location>
        <begin position="373"/>
        <end position="394"/>
    </location>
</feature>
<evidence type="ECO:0000256" key="5">
    <source>
        <dbReference type="ARBA" id="ARBA00022692"/>
    </source>
</evidence>
<evidence type="ECO:0000256" key="6">
    <source>
        <dbReference type="ARBA" id="ARBA00022989"/>
    </source>
</evidence>
<feature type="compositionally biased region" description="Low complexity" evidence="8">
    <location>
        <begin position="632"/>
        <end position="641"/>
    </location>
</feature>
<evidence type="ECO:0000256" key="1">
    <source>
        <dbReference type="ARBA" id="ARBA00004651"/>
    </source>
</evidence>
<keyword evidence="4" id="KW-0808">Transferase</keyword>
<evidence type="ECO:0000256" key="4">
    <source>
        <dbReference type="ARBA" id="ARBA00022679"/>
    </source>
</evidence>
<dbReference type="InterPro" id="IPR050297">
    <property type="entry name" value="LipidA_mod_glycosyltrf_83"/>
</dbReference>
<dbReference type="InterPro" id="IPR038731">
    <property type="entry name" value="RgtA/B/C-like"/>
</dbReference>
<feature type="compositionally biased region" description="Gly residues" evidence="8">
    <location>
        <begin position="642"/>
        <end position="661"/>
    </location>
</feature>
<protein>
    <submittedName>
        <fullName evidence="12">Glycosyltransferase family 39 protein</fullName>
    </submittedName>
</protein>
<name>A0ABS5DLX4_9PSEU</name>
<dbReference type="Proteomes" id="UP000674084">
    <property type="component" value="Unassembled WGS sequence"/>
</dbReference>
<feature type="transmembrane region" description="Helical" evidence="9">
    <location>
        <begin position="430"/>
        <end position="451"/>
    </location>
</feature>
<gene>
    <name evidence="12" type="ORF">KBO27_25380</name>
</gene>
<feature type="transmembrane region" description="Helical" evidence="9">
    <location>
        <begin position="314"/>
        <end position="336"/>
    </location>
</feature>
<dbReference type="EMBL" id="JAGPXE010000012">
    <property type="protein sequence ID" value="MBQ0927288.1"/>
    <property type="molecule type" value="Genomic_DNA"/>
</dbReference>
<comment type="subcellular location">
    <subcellularLocation>
        <location evidence="1">Cell membrane</location>
        <topology evidence="1">Multi-pass membrane protein</topology>
    </subcellularLocation>
</comment>
<keyword evidence="5 9" id="KW-0812">Transmembrane</keyword>